<dbReference type="eggNOG" id="KOG2245">
    <property type="taxonomic scope" value="Eukaryota"/>
</dbReference>
<accession>M3B058</accession>
<name>M3B058_PSEFD</name>
<dbReference type="RefSeq" id="XP_007925980.1">
    <property type="nucleotide sequence ID" value="XM_007927789.1"/>
</dbReference>
<gene>
    <name evidence="2" type="ORF">MYCFIDRAFT_80403</name>
</gene>
<dbReference type="GeneID" id="19341706"/>
<dbReference type="EMBL" id="KB446558">
    <property type="protein sequence ID" value="EME82802.1"/>
    <property type="molecule type" value="Genomic_DNA"/>
</dbReference>
<proteinExistence type="predicted"/>
<dbReference type="HOGENOM" id="CLU_562546_0_0_1"/>
<dbReference type="InterPro" id="IPR040459">
    <property type="entry name" value="MJ1316"/>
</dbReference>
<dbReference type="OrthoDB" id="10263155at2759"/>
<protein>
    <recommendedName>
        <fullName evidence="1">MJ1316 RNA cyclic group end recognition domain-containing protein</fullName>
    </recommendedName>
</protein>
<evidence type="ECO:0000313" key="2">
    <source>
        <dbReference type="EMBL" id="EME82802.1"/>
    </source>
</evidence>
<evidence type="ECO:0000313" key="3">
    <source>
        <dbReference type="Proteomes" id="UP000016932"/>
    </source>
</evidence>
<dbReference type="Proteomes" id="UP000016932">
    <property type="component" value="Unassembled WGS sequence"/>
</dbReference>
<dbReference type="STRING" id="383855.M3B058"/>
<evidence type="ECO:0000259" key="1">
    <source>
        <dbReference type="Pfam" id="PF04457"/>
    </source>
</evidence>
<keyword evidence="3" id="KW-1185">Reference proteome</keyword>
<organism evidence="2 3">
    <name type="scientific">Pseudocercospora fijiensis (strain CIRAD86)</name>
    <name type="common">Black leaf streak disease fungus</name>
    <name type="synonym">Mycosphaerella fijiensis</name>
    <dbReference type="NCBI Taxonomy" id="383855"/>
    <lineage>
        <taxon>Eukaryota</taxon>
        <taxon>Fungi</taxon>
        <taxon>Dikarya</taxon>
        <taxon>Ascomycota</taxon>
        <taxon>Pezizomycotina</taxon>
        <taxon>Dothideomycetes</taxon>
        <taxon>Dothideomycetidae</taxon>
        <taxon>Mycosphaerellales</taxon>
        <taxon>Mycosphaerellaceae</taxon>
        <taxon>Pseudocercospora</taxon>
    </lineage>
</organism>
<reference evidence="2 3" key="1">
    <citation type="journal article" date="2012" name="PLoS Pathog.">
        <title>Diverse lifestyles and strategies of plant pathogenesis encoded in the genomes of eighteen Dothideomycetes fungi.</title>
        <authorList>
            <person name="Ohm R.A."/>
            <person name="Feau N."/>
            <person name="Henrissat B."/>
            <person name="Schoch C.L."/>
            <person name="Horwitz B.A."/>
            <person name="Barry K.W."/>
            <person name="Condon B.J."/>
            <person name="Copeland A.C."/>
            <person name="Dhillon B."/>
            <person name="Glaser F."/>
            <person name="Hesse C.N."/>
            <person name="Kosti I."/>
            <person name="LaButti K."/>
            <person name="Lindquist E.A."/>
            <person name="Lucas S."/>
            <person name="Salamov A.A."/>
            <person name="Bradshaw R.E."/>
            <person name="Ciuffetti L."/>
            <person name="Hamelin R.C."/>
            <person name="Kema G.H.J."/>
            <person name="Lawrence C."/>
            <person name="Scott J.A."/>
            <person name="Spatafora J.W."/>
            <person name="Turgeon B.G."/>
            <person name="de Wit P.J.G.M."/>
            <person name="Zhong S."/>
            <person name="Goodwin S.B."/>
            <person name="Grigoriev I.V."/>
        </authorList>
    </citation>
    <scope>NUCLEOTIDE SEQUENCE [LARGE SCALE GENOMIC DNA]</scope>
    <source>
        <strain evidence="2 3">CIRAD86</strain>
    </source>
</reference>
<sequence length="482" mass="55114">MADFIEKNEAAIGDIRIACQHLANRLDFVFWQVLREKLELPEDHPMPDTVSGKFELRRDFGRSPNTLNSLTLTLRYCGVPSECHDFPWQSSNVLRDDVDNWTALDDIEDAQAMKDWMSNLDEDSKSAFRSLIIRLTTWAVLNGLMAADQRYGLLTVQCLIWMVHDFADLTRHYPEISDVVTSICVPAHLGAYGMNLNIVAARSRRSLSAHISAEAGQRLRDVIDRTIKSSSPVAELSSVSRAREKFFSDHQVTMALISECWTPHKQKHYHDLLITASTSFQEKLREAAKGQLGANIWPAIERVDRTTSQVYLGLRIAKSDTEVPDAKSARLLVAAHLDSILEAVQDECRWDRDEALLDARILTELPPTQPEHSDLPVMCQLGMQESLLPPSATAGTRANSETSRFLDAAKAISKLRWDPRWNSLEWEIGYEDRFDGLMWKNLEDWQAHTEEEDFIPTHRVRQIRLRESQEVYWNRDTRDSSL</sequence>
<dbReference type="AlphaFoldDB" id="M3B058"/>
<dbReference type="Pfam" id="PF04457">
    <property type="entry name" value="MJ1316"/>
    <property type="match status" value="1"/>
</dbReference>
<dbReference type="KEGG" id="pfj:MYCFIDRAFT_80403"/>
<dbReference type="VEuPathDB" id="FungiDB:MYCFIDRAFT_80403"/>
<feature type="domain" description="MJ1316 RNA cyclic group end recognition" evidence="1">
    <location>
        <begin position="407"/>
        <end position="475"/>
    </location>
</feature>